<dbReference type="Proteomes" id="UP000763557">
    <property type="component" value="Unassembled WGS sequence"/>
</dbReference>
<dbReference type="InterPro" id="IPR028903">
    <property type="entry name" value="Tox-REase-7_dom"/>
</dbReference>
<dbReference type="SUPFAM" id="SSF81296">
    <property type="entry name" value="E set domains"/>
    <property type="match status" value="2"/>
</dbReference>
<dbReference type="SUPFAM" id="SSF63829">
    <property type="entry name" value="Calcium-dependent phosphotriesterase"/>
    <property type="match status" value="1"/>
</dbReference>
<evidence type="ECO:0000259" key="6">
    <source>
        <dbReference type="Pfam" id="PF20148"/>
    </source>
</evidence>
<dbReference type="Pfam" id="PF20148">
    <property type="entry name" value="DUF6531"/>
    <property type="match status" value="1"/>
</dbReference>
<feature type="domain" description="Teneurin-like YD-shell" evidence="7">
    <location>
        <begin position="981"/>
        <end position="1187"/>
    </location>
</feature>
<evidence type="ECO:0000313" key="8">
    <source>
        <dbReference type="EMBL" id="NRN71115.1"/>
    </source>
</evidence>
<evidence type="ECO:0000259" key="7">
    <source>
        <dbReference type="Pfam" id="PF25023"/>
    </source>
</evidence>
<gene>
    <name evidence="8" type="ORF">GC106_83900</name>
</gene>
<feature type="domain" description="Teneurin-like YD-shell" evidence="7">
    <location>
        <begin position="1539"/>
        <end position="1709"/>
    </location>
</feature>
<dbReference type="InterPro" id="IPR014756">
    <property type="entry name" value="Ig_E-set"/>
</dbReference>
<dbReference type="PANTHER" id="PTHR32305">
    <property type="match status" value="1"/>
</dbReference>
<keyword evidence="1" id="KW-0677">Repeat</keyword>
<evidence type="ECO:0000313" key="9">
    <source>
        <dbReference type="Proteomes" id="UP000763557"/>
    </source>
</evidence>
<dbReference type="RefSeq" id="WP_173142299.1">
    <property type="nucleotide sequence ID" value="NZ_CBCSGW010000045.1"/>
</dbReference>
<dbReference type="InterPro" id="IPR013783">
    <property type="entry name" value="Ig-like_fold"/>
</dbReference>
<dbReference type="Gene3D" id="2.60.40.10">
    <property type="entry name" value="Immunoglobulins"/>
    <property type="match status" value="2"/>
</dbReference>
<dbReference type="InterPro" id="IPR006530">
    <property type="entry name" value="YD"/>
</dbReference>
<dbReference type="EMBL" id="JAAATY010000052">
    <property type="protein sequence ID" value="NRN71115.1"/>
    <property type="molecule type" value="Genomic_DNA"/>
</dbReference>
<organism evidence="8 9">
    <name type="scientific">Kibdelosporangium persicum</name>
    <dbReference type="NCBI Taxonomy" id="2698649"/>
    <lineage>
        <taxon>Bacteria</taxon>
        <taxon>Bacillati</taxon>
        <taxon>Actinomycetota</taxon>
        <taxon>Actinomycetes</taxon>
        <taxon>Pseudonocardiales</taxon>
        <taxon>Pseudonocardiaceae</taxon>
        <taxon>Kibdelosporangium</taxon>
    </lineage>
</organism>
<dbReference type="Pfam" id="PF05593">
    <property type="entry name" value="RHS_repeat"/>
    <property type="match status" value="6"/>
</dbReference>
<accession>A0ABX2FK53</accession>
<dbReference type="Gene3D" id="2.180.10.10">
    <property type="entry name" value="RHS repeat-associated core"/>
    <property type="match status" value="4"/>
</dbReference>
<keyword evidence="9" id="KW-1185">Reference proteome</keyword>
<dbReference type="InterPro" id="IPR022385">
    <property type="entry name" value="Rhs_assc_core"/>
</dbReference>
<evidence type="ECO:0008006" key="10">
    <source>
        <dbReference type="Google" id="ProtNLM"/>
    </source>
</evidence>
<sequence length="1939" mass="203387">MGGFGRVLSAGLMVASLVVPTSWATAHAAAAPVGGAAEYSHDAAGQLVGVRDASGGGVRYDYDEAGNLRGTDIVAAGQVAVFSVVPEQAAPGASVTVNGTGFGTGSTVRFGDTNAEVTQTSPSRLTVTVPAGARTGPVKVTTPAGAADSPREFRVVPARGAPTISGFAPASAASGTTVTITGSGFETVPERNIVTINRTQAQVISATDTSLGVVVPEGVVSGPVSVRTANGVTGTTSDLVVTSAPYKPADVSTAAALAVDGASQTVNIGSGKVALLRFSGTRGQSLSLGLTGSTVSTDFTIEAFTPYGTPYARLGLNTWKSSNFSGSLSMAPLPATGMYQVVLDPENTGSGNVTATLSTHATGTLNLTGSATSVTFGRAGRHTALTFDAVAGQWIGVGFTDHELAANTNVSAHVLDPNGAYVLLGSDWSRVAVPETADLGFLAKLTGRYTVVLSTSNGSTGSVKVTGSIGVDRGTINQGGDESRTFSTSRPGQDGLFTFSGTAGQKLTFITTDSTFDNTPEIVILHEDGTLFWRPEGYRSFYYDAEPLPRTGTYRLVFNPQAPDGSAKIRFTQRADGGTVTVNGSDKEITIGEEYVANETTFSVASAGDYVSLGLTDSDFDDSDMRALIIGPDGSRIAHRRIPRYASSDFTAPLKGTYRLIVQPYSHDSGSITVTLSHPFKAGDIRRDSAKKLTFDRPAQRALLAYEGTAGQKLNLTFSDYSSLRSPPGVTVWKPDGSELVDQGGSSTIEIPTLPVSGVYQFAVTPRSDTGSATLRLTTRSSATAATGGAQSQDARDCRCANGTVDEASHDSVIAAAPSQPEASPQTRGFLPSSVPNTPIPGVSWSDDLLNALAGDPVELSTGLLTDTHTDLGLSDTVPIALNRTYWQGDGHSRSFGRNQTSDFDLLLTSARPYQEYDLYVPGGGKVHFVRTSAGSEHIEAVFTAVDTAGRFQGATVLVQGYEWVLRLRDGTSYYFPYNARVRAISDRNGNNVSLTRTGGNNGEVTQITSPNGRWIALEYDSAKRVTKARDNIGRSTSYAYDDDGRLVTVVDVAGKATNYAYDSAHRITKITDARGIDYLAVTYDDKGRVATQTLAGGQKYAFAYTLDAQGKVTETKVTNPNGSVRQVVFTGGRVASDTQAFGSPLARTTTYVRGTSNRLDAVIDPYGRRTEYTYDAENRPTEVIELAGTSDRLVVGRSTYGAFDLPLTVTDAAGKVTRHTYDGNGNLLTTTDPLGLRTTMTWTPDGRIATVTSPANAVTTFTYASGSLATVKDPLGRIAKEFSDAAGRPVSATDPAGSVTTTAYDAQDQPVVVVDPLGRSSTYAYDTNGNLVSFTDARGKVTRWGYDDADRPVSRTDPLGATSKIEYDDGGRAVATVSKAGVRNTSAYDLLDRPTTARFGVTDSGAQSEIGYAYDSADRLASMTDTAGGTTSYTYDVRDRVISATGPNGTVGYGYDVMGRRTSTALPGLAATSHGYDDASRLTSVGRGSDAVAITRDAEGRPTKVTLPGGWTRTASYDAAGQLTNLSYAHGGAVKGAITYTYDAMGQRTSATGTLANVTLPQAASRFTYDDANRLTTAAGTPLTYDADGNLLSDGTTTYTWNARGQLTGTTKAGLTASYRYDAVGVRSARTVGETTTRFLLDGPNVAAELDGTGAVTASLLTGDVDQVFARTRDGITDTVLNDALGSPAALGRSDGTFSARQGYDPFGLPSAEGDRRGSDVSFTGRHEDGNGLLDYRSRYYRPDLRRFISEDSIGLAGGTNLYSYAANSPATLTDPSGNNPFVLGCVIGGGLHQIANTLAGRKTGWGSSGFIAAGGCVMGALRVWPLAGQTWNEAANLLGKAGENWAGVKQKGKVAIPSLTGTSKNGRRIPDALTATTLTEIKNVGRLNYTNQLKDFVLYAKQKGLQFDLVVRQNTRLSKPLQEQVDNGSINLIRSLP</sequence>
<dbReference type="NCBIfam" id="TIGR03696">
    <property type="entry name" value="Rhs_assc_core"/>
    <property type="match status" value="1"/>
</dbReference>
<keyword evidence="3" id="KW-0732">Signal</keyword>
<dbReference type="Pfam" id="PF25023">
    <property type="entry name" value="TEN_YD-shell"/>
    <property type="match status" value="2"/>
</dbReference>
<protein>
    <recommendedName>
        <fullName evidence="10">RHS repeat-associated core domain-containing protein</fullName>
    </recommendedName>
</protein>
<dbReference type="Pfam" id="PF01833">
    <property type="entry name" value="TIG"/>
    <property type="match status" value="2"/>
</dbReference>
<feature type="signal peptide" evidence="3">
    <location>
        <begin position="1"/>
        <end position="24"/>
    </location>
</feature>
<evidence type="ECO:0000259" key="4">
    <source>
        <dbReference type="Pfam" id="PF01833"/>
    </source>
</evidence>
<dbReference type="InterPro" id="IPR056823">
    <property type="entry name" value="TEN-like_YD-shell"/>
</dbReference>
<dbReference type="PANTHER" id="PTHR32305:SF15">
    <property type="entry name" value="PROTEIN RHSA-RELATED"/>
    <property type="match status" value="1"/>
</dbReference>
<feature type="domain" description="Tox-REase-7" evidence="5">
    <location>
        <begin position="1841"/>
        <end position="1923"/>
    </location>
</feature>
<reference evidence="8 9" key="1">
    <citation type="submission" date="2020-01" db="EMBL/GenBank/DDBJ databases">
        <title>Kibdelosporangium persica a novel Actinomycetes from a hot desert in Iran.</title>
        <authorList>
            <person name="Safaei N."/>
            <person name="Zaburannyi N."/>
            <person name="Mueller R."/>
            <person name="Wink J."/>
        </authorList>
    </citation>
    <scope>NUCLEOTIDE SEQUENCE [LARGE SCALE GENOMIC DNA]</scope>
    <source>
        <strain evidence="8 9">4NS15</strain>
    </source>
</reference>
<feature type="domain" description="DUF6531" evidence="6">
    <location>
        <begin position="855"/>
        <end position="910"/>
    </location>
</feature>
<feature type="domain" description="IPT/TIG" evidence="4">
    <location>
        <begin position="83"/>
        <end position="141"/>
    </location>
</feature>
<dbReference type="Pfam" id="PF15649">
    <property type="entry name" value="Tox-REase-7"/>
    <property type="match status" value="1"/>
</dbReference>
<feature type="region of interest" description="Disordered" evidence="2">
    <location>
        <begin position="1703"/>
        <end position="1725"/>
    </location>
</feature>
<dbReference type="Gene3D" id="3.90.930.1">
    <property type="match status" value="1"/>
</dbReference>
<dbReference type="NCBIfam" id="TIGR01643">
    <property type="entry name" value="YD_repeat_2x"/>
    <property type="match status" value="8"/>
</dbReference>
<dbReference type="InterPro" id="IPR002909">
    <property type="entry name" value="IPT_dom"/>
</dbReference>
<feature type="compositionally biased region" description="Basic and acidic residues" evidence="2">
    <location>
        <begin position="1714"/>
        <end position="1725"/>
    </location>
</feature>
<feature type="domain" description="IPT/TIG" evidence="4">
    <location>
        <begin position="162"/>
        <end position="237"/>
    </location>
</feature>
<evidence type="ECO:0000256" key="2">
    <source>
        <dbReference type="SAM" id="MobiDB-lite"/>
    </source>
</evidence>
<dbReference type="InterPro" id="IPR045351">
    <property type="entry name" value="DUF6531"/>
</dbReference>
<evidence type="ECO:0000256" key="1">
    <source>
        <dbReference type="ARBA" id="ARBA00022737"/>
    </source>
</evidence>
<name>A0ABX2FK53_9PSEU</name>
<proteinExistence type="predicted"/>
<dbReference type="InterPro" id="IPR050708">
    <property type="entry name" value="T6SS_VgrG/RHS"/>
</dbReference>
<evidence type="ECO:0000256" key="3">
    <source>
        <dbReference type="SAM" id="SignalP"/>
    </source>
</evidence>
<dbReference type="InterPro" id="IPR031325">
    <property type="entry name" value="RHS_repeat"/>
</dbReference>
<evidence type="ECO:0000259" key="5">
    <source>
        <dbReference type="Pfam" id="PF15649"/>
    </source>
</evidence>
<feature type="chain" id="PRO_5046757689" description="RHS repeat-associated core domain-containing protein" evidence="3">
    <location>
        <begin position="25"/>
        <end position="1939"/>
    </location>
</feature>
<comment type="caution">
    <text evidence="8">The sequence shown here is derived from an EMBL/GenBank/DDBJ whole genome shotgun (WGS) entry which is preliminary data.</text>
</comment>